<evidence type="ECO:0000256" key="2">
    <source>
        <dbReference type="SAM" id="Phobius"/>
    </source>
</evidence>
<comment type="caution">
    <text evidence="3">The sequence shown here is derived from an EMBL/GenBank/DDBJ whole genome shotgun (WGS) entry which is preliminary data.</text>
</comment>
<organism evidence="3 4">
    <name type="scientific">Actinomycetospora straminea</name>
    <dbReference type="NCBI Taxonomy" id="663607"/>
    <lineage>
        <taxon>Bacteria</taxon>
        <taxon>Bacillati</taxon>
        <taxon>Actinomycetota</taxon>
        <taxon>Actinomycetes</taxon>
        <taxon>Pseudonocardiales</taxon>
        <taxon>Pseudonocardiaceae</taxon>
        <taxon>Actinomycetospora</taxon>
    </lineage>
</organism>
<sequence length="190" mass="20147">MEVLGKRLWAGGVATAIVAAGIAIVGVLIISNVFELGIQTAERSGALVDNAMTIIPVCAVIAALAGTALLHLLLLTTPRPATFFSAIVLLVLVVLLLQVFLARGGIIDHIATAVLYAAIGLAIISMLSGVSRTAVRPVSASGWGGRQYDGRYDQRYGSYEQPREPYPGPYGQDERTTRYDPRGQQGGRWG</sequence>
<dbReference type="Proteomes" id="UP001500457">
    <property type="component" value="Unassembled WGS sequence"/>
</dbReference>
<feature type="compositionally biased region" description="Basic and acidic residues" evidence="1">
    <location>
        <begin position="172"/>
        <end position="181"/>
    </location>
</feature>
<keyword evidence="2" id="KW-0472">Membrane</keyword>
<evidence type="ECO:0000313" key="4">
    <source>
        <dbReference type="Proteomes" id="UP001500457"/>
    </source>
</evidence>
<reference evidence="4" key="1">
    <citation type="journal article" date="2019" name="Int. J. Syst. Evol. Microbiol.">
        <title>The Global Catalogue of Microorganisms (GCM) 10K type strain sequencing project: providing services to taxonomists for standard genome sequencing and annotation.</title>
        <authorList>
            <consortium name="The Broad Institute Genomics Platform"/>
            <consortium name="The Broad Institute Genome Sequencing Center for Infectious Disease"/>
            <person name="Wu L."/>
            <person name="Ma J."/>
        </authorList>
    </citation>
    <scope>NUCLEOTIDE SEQUENCE [LARGE SCALE GENOMIC DNA]</scope>
    <source>
        <strain evidence="4">JCM 17983</strain>
    </source>
</reference>
<feature type="transmembrane region" description="Helical" evidence="2">
    <location>
        <begin position="106"/>
        <end position="127"/>
    </location>
</feature>
<name>A0ABP9E7F9_9PSEU</name>
<feature type="region of interest" description="Disordered" evidence="1">
    <location>
        <begin position="151"/>
        <end position="190"/>
    </location>
</feature>
<feature type="transmembrane region" description="Helical" evidence="2">
    <location>
        <begin position="12"/>
        <end position="34"/>
    </location>
</feature>
<keyword evidence="4" id="KW-1185">Reference proteome</keyword>
<accession>A0ABP9E7F9</accession>
<keyword evidence="2" id="KW-0812">Transmembrane</keyword>
<keyword evidence="2" id="KW-1133">Transmembrane helix</keyword>
<evidence type="ECO:0000256" key="1">
    <source>
        <dbReference type="SAM" id="MobiDB-lite"/>
    </source>
</evidence>
<protein>
    <submittedName>
        <fullName evidence="3">Uncharacterized protein</fullName>
    </submittedName>
</protein>
<feature type="transmembrane region" description="Helical" evidence="2">
    <location>
        <begin position="54"/>
        <end position="74"/>
    </location>
</feature>
<dbReference type="EMBL" id="BAABHQ010000003">
    <property type="protein sequence ID" value="GAA4868281.1"/>
    <property type="molecule type" value="Genomic_DNA"/>
</dbReference>
<feature type="transmembrane region" description="Helical" evidence="2">
    <location>
        <begin position="81"/>
        <end position="100"/>
    </location>
</feature>
<proteinExistence type="predicted"/>
<gene>
    <name evidence="3" type="ORF">GCM10023203_16290</name>
</gene>
<evidence type="ECO:0000313" key="3">
    <source>
        <dbReference type="EMBL" id="GAA4868281.1"/>
    </source>
</evidence>